<proteinExistence type="inferred from homology"/>
<evidence type="ECO:0000256" key="5">
    <source>
        <dbReference type="ARBA" id="ARBA00022917"/>
    </source>
</evidence>
<dbReference type="HAMAP" id="MF_00100_B">
    <property type="entry name" value="IF_2_B"/>
    <property type="match status" value="1"/>
</dbReference>
<dbReference type="CDD" id="cd01887">
    <property type="entry name" value="IF2_eIF5B"/>
    <property type="match status" value="1"/>
</dbReference>
<dbReference type="FunFam" id="3.40.50.300:FF:000019">
    <property type="entry name" value="Translation initiation factor IF-2"/>
    <property type="match status" value="1"/>
</dbReference>
<feature type="binding site" evidence="8">
    <location>
        <begin position="444"/>
        <end position="451"/>
    </location>
    <ligand>
        <name>GTP</name>
        <dbReference type="ChEBI" id="CHEBI:37565"/>
    </ligand>
</feature>
<evidence type="ECO:0000313" key="12">
    <source>
        <dbReference type="EMBL" id="HIZ09070.1"/>
    </source>
</evidence>
<dbReference type="PROSITE" id="PS01176">
    <property type="entry name" value="IF2"/>
    <property type="match status" value="1"/>
</dbReference>
<dbReference type="FunFam" id="3.40.50.10050:FF:000001">
    <property type="entry name" value="Translation initiation factor IF-2"/>
    <property type="match status" value="1"/>
</dbReference>
<evidence type="ECO:0000259" key="11">
    <source>
        <dbReference type="PROSITE" id="PS51722"/>
    </source>
</evidence>
<evidence type="ECO:0000256" key="9">
    <source>
        <dbReference type="RuleBase" id="RU000644"/>
    </source>
</evidence>
<dbReference type="Gene3D" id="3.40.50.10050">
    <property type="entry name" value="Translation initiation factor IF- 2, domain 3"/>
    <property type="match status" value="1"/>
</dbReference>
<protein>
    <recommendedName>
        <fullName evidence="2 8">Translation initiation factor IF-2</fullName>
    </recommendedName>
</protein>
<evidence type="ECO:0000256" key="10">
    <source>
        <dbReference type="SAM" id="MobiDB-lite"/>
    </source>
</evidence>
<dbReference type="GO" id="GO:0003743">
    <property type="term" value="F:translation initiation factor activity"/>
    <property type="evidence" value="ECO:0007669"/>
    <property type="project" value="UniProtKB-UniRule"/>
</dbReference>
<dbReference type="CDD" id="cd03702">
    <property type="entry name" value="IF2_mtIF2_II"/>
    <property type="match status" value="1"/>
</dbReference>
<dbReference type="SUPFAM" id="SSF52156">
    <property type="entry name" value="Initiation factor IF2/eIF5b, domain 3"/>
    <property type="match status" value="1"/>
</dbReference>
<organism evidence="12 13">
    <name type="scientific">Candidatus Borkfalkia avicola</name>
    <dbReference type="NCBI Taxonomy" id="2838503"/>
    <lineage>
        <taxon>Bacteria</taxon>
        <taxon>Bacillati</taxon>
        <taxon>Bacillota</taxon>
        <taxon>Clostridia</taxon>
        <taxon>Christensenellales</taxon>
        <taxon>Christensenellaceae</taxon>
        <taxon>Candidatus Borkfalkia</taxon>
    </lineage>
</organism>
<dbReference type="Pfam" id="PF04760">
    <property type="entry name" value="IF2_N"/>
    <property type="match status" value="1"/>
</dbReference>
<dbReference type="AlphaFoldDB" id="A0A9D2IHB8"/>
<dbReference type="InterPro" id="IPR000795">
    <property type="entry name" value="T_Tr_GTP-bd_dom"/>
</dbReference>
<evidence type="ECO:0000256" key="1">
    <source>
        <dbReference type="ARBA" id="ARBA00007733"/>
    </source>
</evidence>
<evidence type="ECO:0000256" key="6">
    <source>
        <dbReference type="ARBA" id="ARBA00023134"/>
    </source>
</evidence>
<comment type="subcellular location">
    <subcellularLocation>
        <location evidence="8">Cytoplasm</location>
    </subcellularLocation>
</comment>
<feature type="domain" description="Tr-type G" evidence="11">
    <location>
        <begin position="435"/>
        <end position="604"/>
    </location>
</feature>
<dbReference type="NCBIfam" id="TIGR00231">
    <property type="entry name" value="small_GTP"/>
    <property type="match status" value="1"/>
</dbReference>
<feature type="compositionally biased region" description="Low complexity" evidence="10">
    <location>
        <begin position="220"/>
        <end position="234"/>
    </location>
</feature>
<feature type="region of interest" description="Disordered" evidence="10">
    <location>
        <begin position="282"/>
        <end position="305"/>
    </location>
</feature>
<dbReference type="FunFam" id="2.40.30.10:FF:000008">
    <property type="entry name" value="Translation initiation factor IF-2"/>
    <property type="match status" value="1"/>
</dbReference>
<dbReference type="Gene3D" id="2.40.30.10">
    <property type="entry name" value="Translation factors"/>
    <property type="match status" value="2"/>
</dbReference>
<dbReference type="GO" id="GO:0005525">
    <property type="term" value="F:GTP binding"/>
    <property type="evidence" value="ECO:0007669"/>
    <property type="project" value="UniProtKB-KW"/>
</dbReference>
<reference evidence="12" key="1">
    <citation type="journal article" date="2021" name="PeerJ">
        <title>Extensive microbial diversity within the chicken gut microbiome revealed by metagenomics and culture.</title>
        <authorList>
            <person name="Gilroy R."/>
            <person name="Ravi A."/>
            <person name="Getino M."/>
            <person name="Pursley I."/>
            <person name="Horton D.L."/>
            <person name="Alikhan N.F."/>
            <person name="Baker D."/>
            <person name="Gharbi K."/>
            <person name="Hall N."/>
            <person name="Watson M."/>
            <person name="Adriaenssens E.M."/>
            <person name="Foster-Nyarko E."/>
            <person name="Jarju S."/>
            <person name="Secka A."/>
            <person name="Antonio M."/>
            <person name="Oren A."/>
            <person name="Chaudhuri R.R."/>
            <person name="La Ragione R."/>
            <person name="Hildebrand F."/>
            <person name="Pallen M.J."/>
        </authorList>
    </citation>
    <scope>NUCLEOTIDE SEQUENCE</scope>
    <source>
        <strain evidence="12">CHK192-19661</strain>
    </source>
</reference>
<dbReference type="FunFam" id="2.40.30.10:FF:000007">
    <property type="entry name" value="Translation initiation factor IF-2"/>
    <property type="match status" value="1"/>
</dbReference>
<evidence type="ECO:0000256" key="7">
    <source>
        <dbReference type="ARBA" id="ARBA00025162"/>
    </source>
</evidence>
<gene>
    <name evidence="8 12" type="primary">infB</name>
    <name evidence="12" type="ORF">H9726_01150</name>
</gene>
<evidence type="ECO:0000256" key="2">
    <source>
        <dbReference type="ARBA" id="ARBA00020675"/>
    </source>
</evidence>
<feature type="compositionally biased region" description="Basic and acidic residues" evidence="10">
    <location>
        <begin position="94"/>
        <end position="140"/>
    </location>
</feature>
<dbReference type="InterPro" id="IPR023115">
    <property type="entry name" value="TIF_IF2_dom3"/>
</dbReference>
<feature type="compositionally biased region" description="Basic and acidic residues" evidence="10">
    <location>
        <begin position="181"/>
        <end position="200"/>
    </location>
</feature>
<dbReference type="InterPro" id="IPR000178">
    <property type="entry name" value="TF_IF2_bacterial-like"/>
</dbReference>
<comment type="function">
    <text evidence="7 8 9">One of the essential components for the initiation of protein synthesis. Protects formylmethionyl-tRNA from spontaneous hydrolysis and promotes its binding to the 30S ribosomal subunits. Also involved in the hydrolysis of GTP during the formation of the 70S ribosomal complex.</text>
</comment>
<dbReference type="NCBIfam" id="TIGR00487">
    <property type="entry name" value="IF-2"/>
    <property type="match status" value="1"/>
</dbReference>
<feature type="compositionally biased region" description="Low complexity" evidence="10">
    <location>
        <begin position="157"/>
        <end position="167"/>
    </location>
</feature>
<feature type="region of interest" description="Disordered" evidence="10">
    <location>
        <begin position="55"/>
        <end position="267"/>
    </location>
</feature>
<keyword evidence="5 8" id="KW-0648">Protein biosynthesis</keyword>
<evidence type="ECO:0000256" key="8">
    <source>
        <dbReference type="HAMAP-Rule" id="MF_00100"/>
    </source>
</evidence>
<accession>A0A9D2IHB8</accession>
<feature type="binding site" evidence="8">
    <location>
        <begin position="544"/>
        <end position="547"/>
    </location>
    <ligand>
        <name>GTP</name>
        <dbReference type="ChEBI" id="CHEBI:37565"/>
    </ligand>
</feature>
<dbReference type="SUPFAM" id="SSF50447">
    <property type="entry name" value="Translation proteins"/>
    <property type="match status" value="2"/>
</dbReference>
<keyword evidence="6 8" id="KW-0342">GTP-binding</keyword>
<dbReference type="InterPro" id="IPR036925">
    <property type="entry name" value="TIF_IF2_dom3_sf"/>
</dbReference>
<sequence length="933" mass="99880">MAEAKNNYANIEKINTLLGADGIGALLKNVQGTEKKVNEILRKISDLENEARRRVQEEAALEEAAAQTAEPVSDTAPAAAAPQAEEIPAQPPVQEDKKAETKKKDAKKAEDSVAKASETPEKEEHVSEKKSAPEAAKTEEPAVAPSVTEKKAEEEAPAQPAEAAGPAPARPAPEIVTQRKNGVEEKIIRTQYADRRERAAARATYINTSLNERRGRSERPAQSQGAGQQGAARPASERRGPQAQGVQGNRFASARPAGPRPAAGNAARPAGRFNAAAVPPAAPAKTYTSPAKKKAAYEKPYGEQKRTVSKRALVKQQVSVSDFDEDKSGYRKLRVKKQKQQAVQTIKIEHAVVTSENIPLKVLSEKLGITAVEITKRLFKEGIAKTINDSIDYDTAAYIANDLGIELEYKPEKTAEEALDEIYKGEIAGDEGAVVRPPVVTVMGHVDHGKTSLLDKIRSTNVTAGEAGGITQHIGAYSVTVKGKTITFLDTPGHEAFTAMRARGASVTDIVVLVVAADDGIMPQTVEAINHAKAADVPIIVAVNKMDKPEANLDRVKQELTNHGLVPEEWGGDAIVVPVSAKTGAGIDDLLDAINLVAEVKELKANPDQMARGTIIEAKLDKGKGPVASVLIQNGTLHTGDNVISGTTSGRIRAMIDDKGRTVKSAGPSMAVSILGLEDVPNAGDSIIAVEQDKLLKQVLEERKRKESESMIKAQTRVTLDDVFGKIAEGKIKGLNIIVKGDVQGSVEAVKQSLLKLSNDEVRVNVLHSGAGAITESDVMLADSSNAIIVGFNVRPDTKAKALAERSGVDVRSYRIIYELLDDIQAALKGMLAPKYREVMTGKCDVLQTFKITGVGMVAGCYVTEGKLVRSGKLRIYRDDVMIVEGAVRQLKRFKDDVKEVSGGFECGVSIEGFDGIKVGDVIECYITEEIPA</sequence>
<dbReference type="InterPro" id="IPR006847">
    <property type="entry name" value="IF2_N"/>
</dbReference>
<dbReference type="EMBL" id="DXCF01000004">
    <property type="protein sequence ID" value="HIZ09070.1"/>
    <property type="molecule type" value="Genomic_DNA"/>
</dbReference>
<dbReference type="Pfam" id="PF00009">
    <property type="entry name" value="GTP_EFTU"/>
    <property type="match status" value="1"/>
</dbReference>
<dbReference type="PANTHER" id="PTHR43381">
    <property type="entry name" value="TRANSLATION INITIATION FACTOR IF-2-RELATED"/>
    <property type="match status" value="1"/>
</dbReference>
<dbReference type="PROSITE" id="PS51722">
    <property type="entry name" value="G_TR_2"/>
    <property type="match status" value="1"/>
</dbReference>
<dbReference type="Pfam" id="PF22042">
    <property type="entry name" value="EF-G_D2"/>
    <property type="match status" value="1"/>
</dbReference>
<keyword evidence="3 8" id="KW-0396">Initiation factor</keyword>
<feature type="binding site" evidence="8">
    <location>
        <begin position="490"/>
        <end position="494"/>
    </location>
    <ligand>
        <name>GTP</name>
        <dbReference type="ChEBI" id="CHEBI:37565"/>
    </ligand>
</feature>
<comment type="caution">
    <text evidence="12">The sequence shown here is derived from an EMBL/GenBank/DDBJ whole genome shotgun (WGS) entry which is preliminary data.</text>
</comment>
<dbReference type="Gene3D" id="3.40.50.300">
    <property type="entry name" value="P-loop containing nucleotide triphosphate hydrolases"/>
    <property type="match status" value="1"/>
</dbReference>
<feature type="compositionally biased region" description="Low complexity" evidence="10">
    <location>
        <begin position="250"/>
        <end position="267"/>
    </location>
</feature>
<keyword evidence="8" id="KW-0963">Cytoplasm</keyword>
<dbReference type="GO" id="GO:0003924">
    <property type="term" value="F:GTPase activity"/>
    <property type="evidence" value="ECO:0007669"/>
    <property type="project" value="UniProtKB-UniRule"/>
</dbReference>
<dbReference type="GO" id="GO:0005829">
    <property type="term" value="C:cytosol"/>
    <property type="evidence" value="ECO:0007669"/>
    <property type="project" value="TreeGrafter"/>
</dbReference>
<dbReference type="InterPro" id="IPR027417">
    <property type="entry name" value="P-loop_NTPase"/>
</dbReference>
<feature type="region of interest" description="G-domain" evidence="8">
    <location>
        <begin position="438"/>
        <end position="586"/>
    </location>
</feature>
<keyword evidence="4 8" id="KW-0547">Nucleotide-binding</keyword>
<evidence type="ECO:0000256" key="3">
    <source>
        <dbReference type="ARBA" id="ARBA00022540"/>
    </source>
</evidence>
<evidence type="ECO:0000256" key="4">
    <source>
        <dbReference type="ARBA" id="ARBA00022741"/>
    </source>
</evidence>
<feature type="compositionally biased region" description="Basic and acidic residues" evidence="10">
    <location>
        <begin position="295"/>
        <end position="305"/>
    </location>
</feature>
<dbReference type="PANTHER" id="PTHR43381:SF5">
    <property type="entry name" value="TR-TYPE G DOMAIN-CONTAINING PROTEIN"/>
    <property type="match status" value="1"/>
</dbReference>
<dbReference type="InterPro" id="IPR044145">
    <property type="entry name" value="IF2_II"/>
</dbReference>
<dbReference type="InterPro" id="IPR053905">
    <property type="entry name" value="EF-G-like_DII"/>
</dbReference>
<dbReference type="CDD" id="cd03692">
    <property type="entry name" value="mtIF2_IVc"/>
    <property type="match status" value="1"/>
</dbReference>
<dbReference type="SUPFAM" id="SSF52540">
    <property type="entry name" value="P-loop containing nucleoside triphosphate hydrolases"/>
    <property type="match status" value="1"/>
</dbReference>
<dbReference type="InterPro" id="IPR015760">
    <property type="entry name" value="TIF_IF2"/>
</dbReference>
<dbReference type="Pfam" id="PF11987">
    <property type="entry name" value="IF-2"/>
    <property type="match status" value="1"/>
</dbReference>
<feature type="compositionally biased region" description="Low complexity" evidence="10">
    <location>
        <begin position="62"/>
        <end position="88"/>
    </location>
</feature>
<reference evidence="12" key="2">
    <citation type="submission" date="2021-04" db="EMBL/GenBank/DDBJ databases">
        <authorList>
            <person name="Gilroy R."/>
        </authorList>
    </citation>
    <scope>NUCLEOTIDE SEQUENCE</scope>
    <source>
        <strain evidence="12">CHK192-19661</strain>
    </source>
</reference>
<evidence type="ECO:0000313" key="13">
    <source>
        <dbReference type="Proteomes" id="UP000824025"/>
    </source>
</evidence>
<name>A0A9D2IHB8_9FIRM</name>
<dbReference type="InterPro" id="IPR005225">
    <property type="entry name" value="Small_GTP-bd"/>
</dbReference>
<comment type="similarity">
    <text evidence="1 8 9">Belongs to the TRAFAC class translation factor GTPase superfamily. Classic translation factor GTPase family. IF-2 subfamily.</text>
</comment>
<dbReference type="Proteomes" id="UP000824025">
    <property type="component" value="Unassembled WGS sequence"/>
</dbReference>
<dbReference type="InterPro" id="IPR009000">
    <property type="entry name" value="Transl_B-barrel_sf"/>
</dbReference>